<dbReference type="Proteomes" id="UP000656804">
    <property type="component" value="Unassembled WGS sequence"/>
</dbReference>
<evidence type="ECO:0000259" key="5">
    <source>
        <dbReference type="PROSITE" id="PS50977"/>
    </source>
</evidence>
<keyword evidence="2 4" id="KW-0238">DNA-binding</keyword>
<dbReference type="SUPFAM" id="SSF46689">
    <property type="entry name" value="Homeodomain-like"/>
    <property type="match status" value="1"/>
</dbReference>
<feature type="DNA-binding region" description="H-T-H motif" evidence="4">
    <location>
        <begin position="38"/>
        <end position="57"/>
    </location>
</feature>
<dbReference type="PANTHER" id="PTHR30055:SF234">
    <property type="entry name" value="HTH-TYPE TRANSCRIPTIONAL REGULATOR BETI"/>
    <property type="match status" value="1"/>
</dbReference>
<gene>
    <name evidence="6" type="ORF">ISG29_12260</name>
</gene>
<dbReference type="PANTHER" id="PTHR30055">
    <property type="entry name" value="HTH-TYPE TRANSCRIPTIONAL REGULATOR RUTR"/>
    <property type="match status" value="1"/>
</dbReference>
<keyword evidence="7" id="KW-1185">Reference proteome</keyword>
<dbReference type="PROSITE" id="PS50977">
    <property type="entry name" value="HTH_TETR_2"/>
    <property type="match status" value="1"/>
</dbReference>
<feature type="domain" description="HTH tetR-type" evidence="5">
    <location>
        <begin position="15"/>
        <end position="75"/>
    </location>
</feature>
<dbReference type="InterPro" id="IPR001647">
    <property type="entry name" value="HTH_TetR"/>
</dbReference>
<dbReference type="AlphaFoldDB" id="A0A930V2A0"/>
<dbReference type="GO" id="GO:0000976">
    <property type="term" value="F:transcription cis-regulatory region binding"/>
    <property type="evidence" value="ECO:0007669"/>
    <property type="project" value="TreeGrafter"/>
</dbReference>
<sequence length="199" mass="22251">MRTRGWQGDLPRDEAEARERIVAATRRCVERHGAAKTTLADVANELGVTRQTVYRYFSSIADLLVAVGESGAEQFLDRLTAHVADIREPGEALVEAIAHTIEHIAEEPHIGLLLQTGETELFSRRATSSTAMDFGLAVLHRFPIEWSYDEIEMTGLVEFMLRTFLSLLEHPSDPPRDGEELRAYLRRWVAPALLAPATS</sequence>
<dbReference type="Pfam" id="PF00440">
    <property type="entry name" value="TetR_N"/>
    <property type="match status" value="1"/>
</dbReference>
<reference evidence="6" key="1">
    <citation type="submission" date="2020-11" db="EMBL/GenBank/DDBJ databases">
        <title>Nocardioides sp. CBS4Y-1, whole genome shotgun sequence.</title>
        <authorList>
            <person name="Tuo L."/>
        </authorList>
    </citation>
    <scope>NUCLEOTIDE SEQUENCE</scope>
    <source>
        <strain evidence="6">CBS4Y-1</strain>
    </source>
</reference>
<accession>A0A930V2A0</accession>
<keyword evidence="3" id="KW-0804">Transcription</keyword>
<dbReference type="InterPro" id="IPR009057">
    <property type="entry name" value="Homeodomain-like_sf"/>
</dbReference>
<evidence type="ECO:0000256" key="4">
    <source>
        <dbReference type="PROSITE-ProRule" id="PRU00335"/>
    </source>
</evidence>
<name>A0A930V2A0_9ACTN</name>
<evidence type="ECO:0000313" key="7">
    <source>
        <dbReference type="Proteomes" id="UP000656804"/>
    </source>
</evidence>
<keyword evidence="1" id="KW-0805">Transcription regulation</keyword>
<comment type="caution">
    <text evidence="6">The sequence shown here is derived from an EMBL/GenBank/DDBJ whole genome shotgun (WGS) entry which is preliminary data.</text>
</comment>
<proteinExistence type="predicted"/>
<evidence type="ECO:0000256" key="3">
    <source>
        <dbReference type="ARBA" id="ARBA00023163"/>
    </source>
</evidence>
<organism evidence="6 7">
    <name type="scientific">Nocardioides acrostichi</name>
    <dbReference type="NCBI Taxonomy" id="2784339"/>
    <lineage>
        <taxon>Bacteria</taxon>
        <taxon>Bacillati</taxon>
        <taxon>Actinomycetota</taxon>
        <taxon>Actinomycetes</taxon>
        <taxon>Propionibacteriales</taxon>
        <taxon>Nocardioidaceae</taxon>
        <taxon>Nocardioides</taxon>
    </lineage>
</organism>
<dbReference type="Gene3D" id="1.10.357.10">
    <property type="entry name" value="Tetracycline Repressor, domain 2"/>
    <property type="match status" value="1"/>
</dbReference>
<evidence type="ECO:0000256" key="2">
    <source>
        <dbReference type="ARBA" id="ARBA00023125"/>
    </source>
</evidence>
<dbReference type="GO" id="GO:0003700">
    <property type="term" value="F:DNA-binding transcription factor activity"/>
    <property type="evidence" value="ECO:0007669"/>
    <property type="project" value="TreeGrafter"/>
</dbReference>
<evidence type="ECO:0000256" key="1">
    <source>
        <dbReference type="ARBA" id="ARBA00023015"/>
    </source>
</evidence>
<evidence type="ECO:0000313" key="6">
    <source>
        <dbReference type="EMBL" id="MBF4162467.1"/>
    </source>
</evidence>
<dbReference type="InterPro" id="IPR050109">
    <property type="entry name" value="HTH-type_TetR-like_transc_reg"/>
</dbReference>
<dbReference type="RefSeq" id="WP_194503719.1">
    <property type="nucleotide sequence ID" value="NZ_JADIVZ010000005.1"/>
</dbReference>
<protein>
    <submittedName>
        <fullName evidence="6">TetR/AcrR family transcriptional regulator</fullName>
    </submittedName>
</protein>
<dbReference type="EMBL" id="JADIVZ010000005">
    <property type="protein sequence ID" value="MBF4162467.1"/>
    <property type="molecule type" value="Genomic_DNA"/>
</dbReference>